<evidence type="ECO:0000259" key="2">
    <source>
        <dbReference type="Pfam" id="PF07059"/>
    </source>
</evidence>
<evidence type="ECO:0000256" key="1">
    <source>
        <dbReference type="SAM" id="MobiDB-lite"/>
    </source>
</evidence>
<evidence type="ECO:0000313" key="4">
    <source>
        <dbReference type="Proteomes" id="UP001341840"/>
    </source>
</evidence>
<dbReference type="Pfam" id="PF07059">
    <property type="entry name" value="EDR2_C"/>
    <property type="match status" value="1"/>
</dbReference>
<feature type="domain" description="Protein ENHANCED DISEASE RESISTANCE 2 C-terminal" evidence="2">
    <location>
        <begin position="39"/>
        <end position="251"/>
    </location>
</feature>
<evidence type="ECO:0000313" key="3">
    <source>
        <dbReference type="EMBL" id="MED6107884.1"/>
    </source>
</evidence>
<dbReference type="PANTHER" id="PTHR12136">
    <property type="entry name" value="ENHANCED DISEASE RESISTANCE-RELATED"/>
    <property type="match status" value="1"/>
</dbReference>
<gene>
    <name evidence="3" type="ORF">PIB30_018339</name>
</gene>
<feature type="region of interest" description="Disordered" evidence="1">
    <location>
        <begin position="286"/>
        <end position="307"/>
    </location>
</feature>
<organism evidence="3 4">
    <name type="scientific">Stylosanthes scabra</name>
    <dbReference type="NCBI Taxonomy" id="79078"/>
    <lineage>
        <taxon>Eukaryota</taxon>
        <taxon>Viridiplantae</taxon>
        <taxon>Streptophyta</taxon>
        <taxon>Embryophyta</taxon>
        <taxon>Tracheophyta</taxon>
        <taxon>Spermatophyta</taxon>
        <taxon>Magnoliopsida</taxon>
        <taxon>eudicotyledons</taxon>
        <taxon>Gunneridae</taxon>
        <taxon>Pentapetalae</taxon>
        <taxon>rosids</taxon>
        <taxon>fabids</taxon>
        <taxon>Fabales</taxon>
        <taxon>Fabaceae</taxon>
        <taxon>Papilionoideae</taxon>
        <taxon>50 kb inversion clade</taxon>
        <taxon>dalbergioids sensu lato</taxon>
        <taxon>Dalbergieae</taxon>
        <taxon>Pterocarpus clade</taxon>
        <taxon>Stylosanthes</taxon>
    </lineage>
</organism>
<accession>A0ABU6Q9D9</accession>
<dbReference type="InterPro" id="IPR045096">
    <property type="entry name" value="EDR2-like"/>
</dbReference>
<dbReference type="PANTHER" id="PTHR12136:SF101">
    <property type="entry name" value="ENHANCED DISEASE RESISTANCE-LIKE PROTEIN (DUF1336)"/>
    <property type="match status" value="1"/>
</dbReference>
<protein>
    <recommendedName>
        <fullName evidence="2">Protein ENHANCED DISEASE RESISTANCE 2 C-terminal domain-containing protein</fullName>
    </recommendedName>
</protein>
<reference evidence="3 4" key="1">
    <citation type="journal article" date="2023" name="Plants (Basel)">
        <title>Bridging the Gap: Combining Genomics and Transcriptomics Approaches to Understand Stylosanthes scabra, an Orphan Legume from the Brazilian Caatinga.</title>
        <authorList>
            <person name="Ferreira-Neto J.R.C."/>
            <person name="da Silva M.D."/>
            <person name="Binneck E."/>
            <person name="de Melo N.F."/>
            <person name="da Silva R.H."/>
            <person name="de Melo A.L.T.M."/>
            <person name="Pandolfi V."/>
            <person name="Bustamante F.O."/>
            <person name="Brasileiro-Vidal A.C."/>
            <person name="Benko-Iseppon A.M."/>
        </authorList>
    </citation>
    <scope>NUCLEOTIDE SEQUENCE [LARGE SCALE GENOMIC DNA]</scope>
    <source>
        <tissue evidence="3">Leaves</tissue>
    </source>
</reference>
<sequence length="319" mass="35049">MGKSSGKSGGKKKCGWIERIRAEGAVPYQESQNSSNCYCSPPGSAFKVRGSDYLRTKVKIPGGEYLLQPLGFDWVKGSVKIGEILRNPNNTVRKIIAEEFPDSDNRPFIWAFNLQLPTKDNYSAVMYFASKEPFPEGSLVDKFWKGDDASRNLRLKLIANIVKGPWIVKRAVGEQAICIIGKALTCKYCVRPNFMEVDIDIGSSMVATAIVHLAFGYVKTLTVDLAFLLEGQAQSELPEKLLGALRLCSLDPASAIPVEPSPSLSSDSLQRSLSRRLWRSLGQMILPSSREDDSPPSSASQGATKKDIDVKKCVEAIQN</sequence>
<proteinExistence type="predicted"/>
<dbReference type="EMBL" id="JASCZI010000055">
    <property type="protein sequence ID" value="MED6107884.1"/>
    <property type="molecule type" value="Genomic_DNA"/>
</dbReference>
<dbReference type="InterPro" id="IPR009769">
    <property type="entry name" value="EDR2_C"/>
</dbReference>
<comment type="caution">
    <text evidence="3">The sequence shown here is derived from an EMBL/GenBank/DDBJ whole genome shotgun (WGS) entry which is preliminary data.</text>
</comment>
<name>A0ABU6Q9D9_9FABA</name>
<dbReference type="Proteomes" id="UP001341840">
    <property type="component" value="Unassembled WGS sequence"/>
</dbReference>
<keyword evidence="4" id="KW-1185">Reference proteome</keyword>